<sequence>MMHRVELLAREAEHRRSYNTSFGLRFGGFAFFGAFVVEAEKPVTARGRASRENMSGDIQLHVLKNNPAFKLMVRVVTDLDREDVSYCAFVDKTNKSSERWVQLPKSSWKGVSFRETNVLNVEITQKNWNSFTEDLCTLLATIKTKVLKLQFRTRDQARRVLQNICFHLDAELHLDEKSKGIDKKITYTGEVEMLSNDLLSALDWYYTVLSVEYRFRARGTTAPWLENLVKKYMDSGSVRCSCRSDAGYEFEKILPKKVATCTGGPRKINLYDHQFDALPFFTQQGVRIVVENTR</sequence>
<evidence type="ECO:0000313" key="1">
    <source>
        <dbReference type="EMBL" id="VDO97372.1"/>
    </source>
</evidence>
<keyword evidence="2" id="KW-1185">Reference proteome</keyword>
<name>A0A3P8DMC5_HELPZ</name>
<evidence type="ECO:0000313" key="3">
    <source>
        <dbReference type="WBParaSite" id="HPBE_0001376901-mRNA-1"/>
    </source>
</evidence>
<proteinExistence type="predicted"/>
<organism evidence="1">
    <name type="scientific">Heligmosomoides polygyrus</name>
    <name type="common">Parasitic roundworm</name>
    <dbReference type="NCBI Taxonomy" id="6339"/>
    <lineage>
        <taxon>Eukaryota</taxon>
        <taxon>Metazoa</taxon>
        <taxon>Ecdysozoa</taxon>
        <taxon>Nematoda</taxon>
        <taxon>Chromadorea</taxon>
        <taxon>Rhabditida</taxon>
        <taxon>Rhabditina</taxon>
        <taxon>Rhabditomorpha</taxon>
        <taxon>Strongyloidea</taxon>
        <taxon>Heligmosomidae</taxon>
        <taxon>Heligmosomoides</taxon>
    </lineage>
</organism>
<evidence type="ECO:0000313" key="2">
    <source>
        <dbReference type="Proteomes" id="UP000050761"/>
    </source>
</evidence>
<dbReference type="AlphaFoldDB" id="A0A3P8DMC5"/>
<reference evidence="1 2" key="1">
    <citation type="submission" date="2018-11" db="EMBL/GenBank/DDBJ databases">
        <authorList>
            <consortium name="Pathogen Informatics"/>
        </authorList>
    </citation>
    <scope>NUCLEOTIDE SEQUENCE [LARGE SCALE GENOMIC DNA]</scope>
</reference>
<reference evidence="3" key="2">
    <citation type="submission" date="2019-09" db="UniProtKB">
        <authorList>
            <consortium name="WormBaseParasite"/>
        </authorList>
    </citation>
    <scope>IDENTIFICATION</scope>
</reference>
<dbReference type="WBParaSite" id="HPBE_0001376901-mRNA-1">
    <property type="protein sequence ID" value="HPBE_0001376901-mRNA-1"/>
    <property type="gene ID" value="HPBE_0001376901"/>
</dbReference>
<dbReference type="EMBL" id="UZAH01028064">
    <property type="protein sequence ID" value="VDO97372.1"/>
    <property type="molecule type" value="Genomic_DNA"/>
</dbReference>
<accession>A0A3P8DMC5</accession>
<dbReference type="Proteomes" id="UP000050761">
    <property type="component" value="Unassembled WGS sequence"/>
</dbReference>
<gene>
    <name evidence="1" type="ORF">HPBE_LOCUS13773</name>
</gene>
<protein>
    <submittedName>
        <fullName evidence="3">rRNA N-glycosidase</fullName>
    </submittedName>
</protein>